<evidence type="ECO:0008006" key="4">
    <source>
        <dbReference type="Google" id="ProtNLM"/>
    </source>
</evidence>
<proteinExistence type="predicted"/>
<feature type="transmembrane region" description="Helical" evidence="1">
    <location>
        <begin position="88"/>
        <end position="104"/>
    </location>
</feature>
<evidence type="ECO:0000313" key="2">
    <source>
        <dbReference type="EMBL" id="WVZ11921.1"/>
    </source>
</evidence>
<organism evidence="2 3">
    <name type="scientific">Vigna mungo</name>
    <name type="common">Black gram</name>
    <name type="synonym">Phaseolus mungo</name>
    <dbReference type="NCBI Taxonomy" id="3915"/>
    <lineage>
        <taxon>Eukaryota</taxon>
        <taxon>Viridiplantae</taxon>
        <taxon>Streptophyta</taxon>
        <taxon>Embryophyta</taxon>
        <taxon>Tracheophyta</taxon>
        <taxon>Spermatophyta</taxon>
        <taxon>Magnoliopsida</taxon>
        <taxon>eudicotyledons</taxon>
        <taxon>Gunneridae</taxon>
        <taxon>Pentapetalae</taxon>
        <taxon>rosids</taxon>
        <taxon>fabids</taxon>
        <taxon>Fabales</taxon>
        <taxon>Fabaceae</taxon>
        <taxon>Papilionoideae</taxon>
        <taxon>50 kb inversion clade</taxon>
        <taxon>NPAAA clade</taxon>
        <taxon>indigoferoid/millettioid clade</taxon>
        <taxon>Phaseoleae</taxon>
        <taxon>Vigna</taxon>
    </lineage>
</organism>
<feature type="transmembrane region" description="Helical" evidence="1">
    <location>
        <begin position="17"/>
        <end position="38"/>
    </location>
</feature>
<accession>A0AAQ3NL50</accession>
<keyword evidence="1" id="KW-0812">Transmembrane</keyword>
<dbReference type="AlphaFoldDB" id="A0AAQ3NL50"/>
<protein>
    <recommendedName>
        <fullName evidence="4">Transmembrane protein</fullName>
    </recommendedName>
</protein>
<name>A0AAQ3NL50_VIGMU</name>
<sequence>MEFEIRVACDIIDSEDLAVWVVQFNFLCFWVLVFDLEVRDTGSGGLRKSCDGGGAFMIWGRLRLRWWWPWRLRVMATMVLCRGDFTVAWLLWAISAATVAGYVTRKKVGFQFLFGLKVEEDGDVAKLNIISEEDCTLEQ</sequence>
<reference evidence="2 3" key="1">
    <citation type="journal article" date="2023" name="Life. Sci Alliance">
        <title>Evolutionary insights into 3D genome organization and epigenetic landscape of Vigna mungo.</title>
        <authorList>
            <person name="Junaid A."/>
            <person name="Singh B."/>
            <person name="Bhatia S."/>
        </authorList>
    </citation>
    <scope>NUCLEOTIDE SEQUENCE [LARGE SCALE GENOMIC DNA]</scope>
    <source>
        <strain evidence="2">Urdbean</strain>
    </source>
</reference>
<evidence type="ECO:0000256" key="1">
    <source>
        <dbReference type="SAM" id="Phobius"/>
    </source>
</evidence>
<dbReference type="Proteomes" id="UP001374535">
    <property type="component" value="Chromosome 5"/>
</dbReference>
<dbReference type="EMBL" id="CP144696">
    <property type="protein sequence ID" value="WVZ11921.1"/>
    <property type="molecule type" value="Genomic_DNA"/>
</dbReference>
<keyword evidence="3" id="KW-1185">Reference proteome</keyword>
<keyword evidence="1" id="KW-0472">Membrane</keyword>
<keyword evidence="1" id="KW-1133">Transmembrane helix</keyword>
<gene>
    <name evidence="2" type="ORF">V8G54_016451</name>
</gene>
<evidence type="ECO:0000313" key="3">
    <source>
        <dbReference type="Proteomes" id="UP001374535"/>
    </source>
</evidence>